<dbReference type="PROSITE" id="PS00623">
    <property type="entry name" value="GMC_OXRED_1"/>
    <property type="match status" value="1"/>
</dbReference>
<reference evidence="10 11" key="1">
    <citation type="journal article" date="2010" name="Genome Biol.">
        <title>A first genome assembly of the barley fungal pathogen Pyrenophora teres f. teres.</title>
        <authorList>
            <person name="Ellwood S.R."/>
            <person name="Liu Z."/>
            <person name="Syme R.A."/>
            <person name="Lai Z."/>
            <person name="Hane J.K."/>
            <person name="Keiper F."/>
            <person name="Moffat C.S."/>
            <person name="Oliver R.P."/>
            <person name="Friesen T.L."/>
        </authorList>
    </citation>
    <scope>NUCLEOTIDE SEQUENCE [LARGE SCALE GENOMIC DNA]</scope>
    <source>
        <strain evidence="10 11">0-1</strain>
    </source>
</reference>
<keyword evidence="3 7" id="KW-0285">Flavoprotein</keyword>
<keyword evidence="8" id="KW-0472">Membrane</keyword>
<evidence type="ECO:0000313" key="10">
    <source>
        <dbReference type="EMBL" id="EFQ90435.1"/>
    </source>
</evidence>
<name>E3RV10_PYRTT</name>
<dbReference type="Gene3D" id="4.10.450.10">
    <property type="entry name" value="Glucose Oxidase, domain 2"/>
    <property type="match status" value="1"/>
</dbReference>
<evidence type="ECO:0000256" key="8">
    <source>
        <dbReference type="SAM" id="Phobius"/>
    </source>
</evidence>
<dbReference type="SUPFAM" id="SSF51905">
    <property type="entry name" value="FAD/NAD(P)-binding domain"/>
    <property type="match status" value="1"/>
</dbReference>
<dbReference type="Pfam" id="PF05199">
    <property type="entry name" value="GMC_oxred_C"/>
    <property type="match status" value="1"/>
</dbReference>
<evidence type="ECO:0000259" key="9">
    <source>
        <dbReference type="PROSITE" id="PS00623"/>
    </source>
</evidence>
<organism evidence="11">
    <name type="scientific">Pyrenophora teres f. teres (strain 0-1)</name>
    <name type="common">Barley net blotch fungus</name>
    <name type="synonym">Drechslera teres f. teres</name>
    <dbReference type="NCBI Taxonomy" id="861557"/>
    <lineage>
        <taxon>Eukaryota</taxon>
        <taxon>Fungi</taxon>
        <taxon>Dikarya</taxon>
        <taxon>Ascomycota</taxon>
        <taxon>Pezizomycotina</taxon>
        <taxon>Dothideomycetes</taxon>
        <taxon>Pleosporomycetidae</taxon>
        <taxon>Pleosporales</taxon>
        <taxon>Pleosporineae</taxon>
        <taxon>Pleosporaceae</taxon>
        <taxon>Pyrenophora</taxon>
    </lineage>
</organism>
<dbReference type="Pfam" id="PF00732">
    <property type="entry name" value="GMC_oxred_N"/>
    <property type="match status" value="1"/>
</dbReference>
<accession>E3RV10</accession>
<evidence type="ECO:0000256" key="4">
    <source>
        <dbReference type="ARBA" id="ARBA00022827"/>
    </source>
</evidence>
<dbReference type="PANTHER" id="PTHR11552">
    <property type="entry name" value="GLUCOSE-METHANOL-CHOLINE GMC OXIDOREDUCTASE"/>
    <property type="match status" value="1"/>
</dbReference>
<dbReference type="InterPro" id="IPR027424">
    <property type="entry name" value="Glucose_Oxidase_domain_2"/>
</dbReference>
<proteinExistence type="inferred from homology"/>
<dbReference type="AlphaFoldDB" id="E3RV10"/>
<evidence type="ECO:0000256" key="2">
    <source>
        <dbReference type="ARBA" id="ARBA00010790"/>
    </source>
</evidence>
<protein>
    <recommendedName>
        <fullName evidence="9">Glucose-methanol-choline oxidoreductase N-terminal domain-containing protein</fullName>
    </recommendedName>
</protein>
<feature type="active site" description="Proton donor" evidence="6">
    <location>
        <position position="572"/>
    </location>
</feature>
<dbReference type="PANTHER" id="PTHR11552:SF201">
    <property type="entry name" value="GLUCOSE-METHANOL-CHOLINE OXIDOREDUCTASE N-TERMINAL DOMAIN-CONTAINING PROTEIN"/>
    <property type="match status" value="1"/>
</dbReference>
<evidence type="ECO:0000256" key="6">
    <source>
        <dbReference type="PIRSR" id="PIRSR000137-1"/>
    </source>
</evidence>
<evidence type="ECO:0000313" key="11">
    <source>
        <dbReference type="Proteomes" id="UP000001067"/>
    </source>
</evidence>
<feature type="domain" description="Glucose-methanol-choline oxidoreductase N-terminal" evidence="9">
    <location>
        <begin position="146"/>
        <end position="169"/>
    </location>
</feature>
<dbReference type="InterPro" id="IPR007867">
    <property type="entry name" value="GMC_OxRtase_C"/>
</dbReference>
<keyword evidence="4 7" id="KW-0274">FAD</keyword>
<dbReference type="GO" id="GO:0016614">
    <property type="term" value="F:oxidoreductase activity, acting on CH-OH group of donors"/>
    <property type="evidence" value="ECO:0007669"/>
    <property type="project" value="InterPro"/>
</dbReference>
<dbReference type="EMBL" id="GL535230">
    <property type="protein sequence ID" value="EFQ90435.1"/>
    <property type="molecule type" value="Genomic_DNA"/>
</dbReference>
<dbReference type="Proteomes" id="UP000001067">
    <property type="component" value="Unassembled WGS sequence"/>
</dbReference>
<gene>
    <name evidence="10" type="ORF">PTT_12983</name>
</gene>
<sequence>MTRCGETGRPILLGSPQRCIIKRGCCAWSAHDLVPVILLKLVMLWCGLLLVLAHVIGATCAPQTFDYIIVGGGPAGLLVANRLSADPNITVAVIEAGDSAYNNPNVTYVPKSLLEYGLFTGTSIDWGYMTVPQKYVGNRELNYWAGKALGGSTAINGMTYLRAEKDQIDAWEDLGNEGWNWDSLFEYFIAQEGFQTPSAKLQARGTEYEDDAHGKEGELAVGFTPYLTAGFTDLLKVTSEAIGYPYNMEPNDGRMRGFNTWPMTLNETGPTRADGARSFYFPVSSRPNLHVFLNTTALRIVWNQKAATSALLASGVEITANNTTETILATKEVIVAAGSIRSPAFLEHSGIGNPAILEPLGIKAVNPLHSVGSNLPDQPQNGMAFSSSKNWTGYPTFVTYLTASDLFGADLPALTAEVRSNISAYAATIIADYAPNTVSLCTQEQLLTHQVDLIFDANSPVPLVELLWAPIENQIIAQLWNLLPLSRGSIHINTSDATLSPRIDPNFLQLPIDAYVQAAAAIRIREYMATSPLADIITGELSPGLDAVPKDAGWRDEAWNSWIKQGLNGNSHPVSTCAMMSQELGGVVDAGGKVYGTENVRVVDASIFPTQISGHLSASVYAVAGRIVDAVLGGR</sequence>
<dbReference type="Gene3D" id="3.50.50.60">
    <property type="entry name" value="FAD/NAD(P)-binding domain"/>
    <property type="match status" value="1"/>
</dbReference>
<dbReference type="InterPro" id="IPR036188">
    <property type="entry name" value="FAD/NAD-bd_sf"/>
</dbReference>
<dbReference type="InterPro" id="IPR012132">
    <property type="entry name" value="GMC_OxRdtase"/>
</dbReference>
<dbReference type="GO" id="GO:0050660">
    <property type="term" value="F:flavin adenine dinucleotide binding"/>
    <property type="evidence" value="ECO:0007669"/>
    <property type="project" value="InterPro"/>
</dbReference>
<evidence type="ECO:0000256" key="1">
    <source>
        <dbReference type="ARBA" id="ARBA00001974"/>
    </source>
</evidence>
<dbReference type="KEGG" id="pte:PTT_12983"/>
<dbReference type="InterPro" id="IPR000172">
    <property type="entry name" value="GMC_OxRdtase_N"/>
</dbReference>
<keyword evidence="11" id="KW-1185">Reference proteome</keyword>
<comment type="similarity">
    <text evidence="2 7">Belongs to the GMC oxidoreductase family.</text>
</comment>
<keyword evidence="5" id="KW-0560">Oxidoreductase</keyword>
<keyword evidence="8" id="KW-1133">Transmembrane helix</keyword>
<dbReference type="HOGENOM" id="CLU_002865_6_0_1"/>
<comment type="cofactor">
    <cofactor evidence="1">
        <name>FAD</name>
        <dbReference type="ChEBI" id="CHEBI:57692"/>
    </cofactor>
</comment>
<dbReference type="eggNOG" id="KOG1238">
    <property type="taxonomic scope" value="Eukaryota"/>
</dbReference>
<dbReference type="Gene3D" id="3.30.560.10">
    <property type="entry name" value="Glucose Oxidase, domain 3"/>
    <property type="match status" value="1"/>
</dbReference>
<evidence type="ECO:0000256" key="3">
    <source>
        <dbReference type="ARBA" id="ARBA00022630"/>
    </source>
</evidence>
<feature type="transmembrane region" description="Helical" evidence="8">
    <location>
        <begin position="37"/>
        <end position="56"/>
    </location>
</feature>
<feature type="active site" description="Proton acceptor" evidence="6">
    <location>
        <position position="615"/>
    </location>
</feature>
<dbReference type="SUPFAM" id="SSF54373">
    <property type="entry name" value="FAD-linked reductases, C-terminal domain"/>
    <property type="match status" value="1"/>
</dbReference>
<keyword evidence="8" id="KW-0812">Transmembrane</keyword>
<dbReference type="OrthoDB" id="269227at2759"/>
<dbReference type="PIRSF" id="PIRSF000137">
    <property type="entry name" value="Alcohol_oxidase"/>
    <property type="match status" value="1"/>
</dbReference>
<evidence type="ECO:0000256" key="7">
    <source>
        <dbReference type="RuleBase" id="RU003968"/>
    </source>
</evidence>
<evidence type="ECO:0000256" key="5">
    <source>
        <dbReference type="ARBA" id="ARBA00023002"/>
    </source>
</evidence>